<dbReference type="InterPro" id="IPR052945">
    <property type="entry name" value="Mitotic_Regulator"/>
</dbReference>
<organism evidence="2 3">
    <name type="scientific">Pseudolactococcus paracarnosus</name>
    <dbReference type="NCBI Taxonomy" id="2749962"/>
    <lineage>
        <taxon>Bacteria</taxon>
        <taxon>Bacillati</taxon>
        <taxon>Bacillota</taxon>
        <taxon>Bacilli</taxon>
        <taxon>Lactobacillales</taxon>
        <taxon>Streptococcaceae</taxon>
        <taxon>Pseudolactococcus</taxon>
    </lineage>
</organism>
<sequence>MTSNINKQIDYQTRRIIEEGLEKGETQRSIAEKLGKTFVALNAEIKKGTKKMKNTKGETVYKYYADFAQQVSEKAKTQKRKRLVTPEHVIIKLKELVDEGEDAKAIYYELQEKFEEHAPSQATTYRIIRKYKSEKSDEARIVSAEKFCKIADSAFVDSDFEKAFNYYQKGASLNHATCMTALAKLYFSGEAGVQDFRKGFTLFEAAADLKDSEAMWRKAWCYENGLGVKQNIDTSVEWYALSAFAGNQIGMTMTAYYLLHGTAANQDTKSAIKWFKRAAKLGNMYAQKWLYLNEKKVMDRLHEPINFTYDEFFDFLKGTKNAFSPIDLGDEKFMDTMENFKESGLISEVMTED</sequence>
<dbReference type="Proteomes" id="UP001522462">
    <property type="component" value="Unassembled WGS sequence"/>
</dbReference>
<dbReference type="Pfam" id="PF08238">
    <property type="entry name" value="Sel1"/>
    <property type="match status" value="4"/>
</dbReference>
<evidence type="ECO:0000313" key="2">
    <source>
        <dbReference type="EMBL" id="QDJ27808.1"/>
    </source>
</evidence>
<protein>
    <recommendedName>
        <fullName evidence="5">Sel1 repeat family protein</fullName>
    </recommendedName>
</protein>
<name>A0A7L4WBV3_9LACT</name>
<dbReference type="RefSeq" id="WP_109834741.1">
    <property type="nucleotide sequence ID" value="NZ_CP017195.1"/>
</dbReference>
<dbReference type="SMART" id="SM00671">
    <property type="entry name" value="SEL1"/>
    <property type="match status" value="4"/>
</dbReference>
<keyword evidence="4" id="KW-1185">Reference proteome</keyword>
<evidence type="ECO:0008006" key="5">
    <source>
        <dbReference type="Google" id="ProtNLM"/>
    </source>
</evidence>
<dbReference type="KEGG" id="lpaa:BHS01_04365"/>
<dbReference type="PANTHER" id="PTHR43628">
    <property type="entry name" value="ACTIVATOR OF C KINASE PROTEIN 1-RELATED"/>
    <property type="match status" value="1"/>
</dbReference>
<reference evidence="1 4" key="3">
    <citation type="journal article" date="2022" name="Microbiol. Res.">
        <title>Comparative genome analysis, predicted lifestyle and antimicrobial strategies of Lactococcus carnosus and Lactococcus paracarnosus isolated from meat.</title>
        <authorList>
            <person name="Werum V."/>
            <person name="Ehrmann M."/>
            <person name="Vogel R."/>
            <person name="Hilgarth M."/>
        </authorList>
    </citation>
    <scope>NUCLEOTIDE SEQUENCE [LARGE SCALE GENOMIC DNA]</scope>
    <source>
        <strain evidence="1 4">TMW21897</strain>
    </source>
</reference>
<reference evidence="1" key="2">
    <citation type="submission" date="2020-01" db="EMBL/GenBank/DDBJ databases">
        <authorList>
            <person name="Hilgarth M."/>
            <person name="Vogel R.F."/>
        </authorList>
    </citation>
    <scope>NUCLEOTIDE SEQUENCE</scope>
    <source>
        <strain evidence="1">TMW21897</strain>
    </source>
</reference>
<accession>A0A7L4WBV3</accession>
<proteinExistence type="predicted"/>
<dbReference type="InterPro" id="IPR006597">
    <property type="entry name" value="Sel1-like"/>
</dbReference>
<dbReference type="InterPro" id="IPR011990">
    <property type="entry name" value="TPR-like_helical_dom_sf"/>
</dbReference>
<dbReference type="EMBL" id="JAAEDA010000001">
    <property type="protein sequence ID" value="MCJ1976586.1"/>
    <property type="molecule type" value="Genomic_DNA"/>
</dbReference>
<dbReference type="AlphaFoldDB" id="A0A7L4WBV3"/>
<dbReference type="PANTHER" id="PTHR43628:SF1">
    <property type="entry name" value="CHITIN SYNTHASE REGULATORY FACTOR 2-RELATED"/>
    <property type="match status" value="1"/>
</dbReference>
<evidence type="ECO:0000313" key="4">
    <source>
        <dbReference type="Proteomes" id="UP001522462"/>
    </source>
</evidence>
<reference evidence="2 3" key="1">
    <citation type="submission" date="2016-09" db="EMBL/GenBank/DDBJ databases">
        <title>Lactic acid bacteria from MAP meat Genome sequencing and assembly.</title>
        <authorList>
            <person name="Behr J."/>
            <person name="Hilgarth M."/>
            <person name="Vogel R.F."/>
        </authorList>
    </citation>
    <scope>NUCLEOTIDE SEQUENCE [LARGE SCALE GENOMIC DNA]</scope>
    <source>
        <strain evidence="2 3">TMW21615</strain>
    </source>
</reference>
<evidence type="ECO:0000313" key="1">
    <source>
        <dbReference type="EMBL" id="MCJ1976586.1"/>
    </source>
</evidence>
<dbReference type="SUPFAM" id="SSF81901">
    <property type="entry name" value="HCP-like"/>
    <property type="match status" value="1"/>
</dbReference>
<dbReference type="EMBL" id="CP017195">
    <property type="protein sequence ID" value="QDJ27808.1"/>
    <property type="molecule type" value="Genomic_DNA"/>
</dbReference>
<dbReference type="Proteomes" id="UP000516280">
    <property type="component" value="Chromosome"/>
</dbReference>
<evidence type="ECO:0000313" key="3">
    <source>
        <dbReference type="Proteomes" id="UP000516280"/>
    </source>
</evidence>
<gene>
    <name evidence="2" type="ORF">BHS01_04365</name>
    <name evidence="1" type="ORF">GYN19_01250</name>
</gene>
<dbReference type="Gene3D" id="1.25.40.10">
    <property type="entry name" value="Tetratricopeptide repeat domain"/>
    <property type="match status" value="1"/>
</dbReference>